<name>A0A518D7J3_9BACT</name>
<dbReference type="Pfam" id="PF01368">
    <property type="entry name" value="DHH"/>
    <property type="match status" value="1"/>
</dbReference>
<dbReference type="EC" id="3.1.-.-" evidence="3"/>
<dbReference type="InterPro" id="IPR038763">
    <property type="entry name" value="DHH_sf"/>
</dbReference>
<reference evidence="3 4" key="1">
    <citation type="submission" date="2019-02" db="EMBL/GenBank/DDBJ databases">
        <title>Deep-cultivation of Planctomycetes and their phenomic and genomic characterization uncovers novel biology.</title>
        <authorList>
            <person name="Wiegand S."/>
            <person name="Jogler M."/>
            <person name="Boedeker C."/>
            <person name="Pinto D."/>
            <person name="Vollmers J."/>
            <person name="Rivas-Marin E."/>
            <person name="Kohn T."/>
            <person name="Peeters S.H."/>
            <person name="Heuer A."/>
            <person name="Rast P."/>
            <person name="Oberbeckmann S."/>
            <person name="Bunk B."/>
            <person name="Jeske O."/>
            <person name="Meyerdierks A."/>
            <person name="Storesund J.E."/>
            <person name="Kallscheuer N."/>
            <person name="Luecker S."/>
            <person name="Lage O.M."/>
            <person name="Pohl T."/>
            <person name="Merkel B.J."/>
            <person name="Hornburger P."/>
            <person name="Mueller R.-W."/>
            <person name="Bruemmer F."/>
            <person name="Labrenz M."/>
            <person name="Spormann A.M."/>
            <person name="Op den Camp H."/>
            <person name="Overmann J."/>
            <person name="Amann R."/>
            <person name="Jetten M.S.M."/>
            <person name="Mascher T."/>
            <person name="Medema M.H."/>
            <person name="Devos D.P."/>
            <person name="Kaster A.-K."/>
            <person name="Ovreas L."/>
            <person name="Rohde M."/>
            <person name="Galperin M.Y."/>
            <person name="Jogler C."/>
        </authorList>
    </citation>
    <scope>NUCLEOTIDE SEQUENCE [LARGE SCALE GENOMIC DNA]</scope>
    <source>
        <strain evidence="3 4">Pla175</strain>
    </source>
</reference>
<dbReference type="AlphaFoldDB" id="A0A518D7J3"/>
<organism evidence="3 4">
    <name type="scientific">Pirellulimonas nuda</name>
    <dbReference type="NCBI Taxonomy" id="2528009"/>
    <lineage>
        <taxon>Bacteria</taxon>
        <taxon>Pseudomonadati</taxon>
        <taxon>Planctomycetota</taxon>
        <taxon>Planctomycetia</taxon>
        <taxon>Pirellulales</taxon>
        <taxon>Lacipirellulaceae</taxon>
        <taxon>Pirellulimonas</taxon>
    </lineage>
</organism>
<keyword evidence="3" id="KW-0378">Hydrolase</keyword>
<sequence>MPIDWQPLKKIVAEAESFVLTSHMRPDCDALGSELGMALALESLGKRVRIVNGDTTPESIAFIDPERRIETLASGAAAPEADVFMVLDTGSWQQLGPMADQLRSAKGTRVVIDHHISGDDLGAVMFKDAKAEATGRLVLEAAHALGAKLSEAMARPLLAAIATDTGWFRFDSVGAATLRAAAELVDTGAKPSELFSSLYDRNSLARVRLHGRILAGMRLAADGRLAVGVARAEDFAATGAIASDTEDVVNRLLSVEGVEAAIMVVELSGQLAKASLRSRSDLDVRQIAETFGGGGHAKAAGVRVEAGIDEAQRVLAEAVTAALGA</sequence>
<gene>
    <name evidence="3" type="ORF">Pla175_08160</name>
</gene>
<dbReference type="InterPro" id="IPR001667">
    <property type="entry name" value="DDH_dom"/>
</dbReference>
<evidence type="ECO:0000313" key="4">
    <source>
        <dbReference type="Proteomes" id="UP000317429"/>
    </source>
</evidence>
<dbReference type="OrthoDB" id="9803668at2"/>
<dbReference type="Proteomes" id="UP000317429">
    <property type="component" value="Chromosome"/>
</dbReference>
<dbReference type="KEGG" id="pnd:Pla175_08160"/>
<protein>
    <submittedName>
        <fullName evidence="3">NanoRNase/pAp phosphatase</fullName>
        <ecNumber evidence="3">3.1.-.-</ecNumber>
    </submittedName>
</protein>
<dbReference type="EMBL" id="CP036291">
    <property type="protein sequence ID" value="QDU87454.1"/>
    <property type="molecule type" value="Genomic_DNA"/>
</dbReference>
<dbReference type="PANTHER" id="PTHR47618:SF1">
    <property type="entry name" value="BIFUNCTIONAL OLIGORIBONUCLEASE AND PAP PHOSPHATASE NRNA"/>
    <property type="match status" value="1"/>
</dbReference>
<dbReference type="Gene3D" id="3.90.1640.10">
    <property type="entry name" value="inorganic pyrophosphatase (n-terminal core)"/>
    <property type="match status" value="1"/>
</dbReference>
<dbReference type="GO" id="GO:0003676">
    <property type="term" value="F:nucleic acid binding"/>
    <property type="evidence" value="ECO:0007669"/>
    <property type="project" value="InterPro"/>
</dbReference>
<evidence type="ECO:0000259" key="1">
    <source>
        <dbReference type="Pfam" id="PF01368"/>
    </source>
</evidence>
<dbReference type="Pfam" id="PF02272">
    <property type="entry name" value="DHHA1"/>
    <property type="match status" value="1"/>
</dbReference>
<dbReference type="SUPFAM" id="SSF64182">
    <property type="entry name" value="DHH phosphoesterases"/>
    <property type="match status" value="1"/>
</dbReference>
<proteinExistence type="predicted"/>
<dbReference type="RefSeq" id="WP_145281417.1">
    <property type="nucleotide sequence ID" value="NZ_CP036291.1"/>
</dbReference>
<evidence type="ECO:0000313" key="3">
    <source>
        <dbReference type="EMBL" id="QDU87454.1"/>
    </source>
</evidence>
<keyword evidence="4" id="KW-1185">Reference proteome</keyword>
<dbReference type="GO" id="GO:0016787">
    <property type="term" value="F:hydrolase activity"/>
    <property type="evidence" value="ECO:0007669"/>
    <property type="project" value="UniProtKB-KW"/>
</dbReference>
<feature type="domain" description="DDH" evidence="1">
    <location>
        <begin position="19"/>
        <end position="161"/>
    </location>
</feature>
<dbReference type="Gene3D" id="3.10.310.30">
    <property type="match status" value="1"/>
</dbReference>
<evidence type="ECO:0000259" key="2">
    <source>
        <dbReference type="Pfam" id="PF02272"/>
    </source>
</evidence>
<accession>A0A518D7J3</accession>
<feature type="domain" description="DHHA1" evidence="2">
    <location>
        <begin position="240"/>
        <end position="317"/>
    </location>
</feature>
<dbReference type="InterPro" id="IPR051319">
    <property type="entry name" value="Oligoribo/pAp-PDE_c-di-AMP_PDE"/>
</dbReference>
<dbReference type="InterPro" id="IPR003156">
    <property type="entry name" value="DHHA1_dom"/>
</dbReference>
<dbReference type="PANTHER" id="PTHR47618">
    <property type="entry name" value="BIFUNCTIONAL OLIGORIBONUCLEASE AND PAP PHOSPHATASE NRNA"/>
    <property type="match status" value="1"/>
</dbReference>